<evidence type="ECO:0000256" key="4">
    <source>
        <dbReference type="ARBA" id="ARBA00022448"/>
    </source>
</evidence>
<dbReference type="SMART" id="SM01044">
    <property type="entry name" value="Btz"/>
    <property type="match status" value="1"/>
</dbReference>
<name>A0A074VSK4_AURM1</name>
<keyword evidence="11" id="KW-0508">mRNA splicing</keyword>
<feature type="compositionally biased region" description="Polar residues" evidence="13">
    <location>
        <begin position="30"/>
        <end position="47"/>
    </location>
</feature>
<keyword evidence="9" id="KW-0694">RNA-binding</keyword>
<dbReference type="GO" id="GO:0051028">
    <property type="term" value="P:mRNA transport"/>
    <property type="evidence" value="ECO:0007669"/>
    <property type="project" value="UniProtKB-KW"/>
</dbReference>
<evidence type="ECO:0000256" key="3">
    <source>
        <dbReference type="ARBA" id="ARBA00009548"/>
    </source>
</evidence>
<feature type="compositionally biased region" description="Basic and acidic residues" evidence="13">
    <location>
        <begin position="210"/>
        <end position="225"/>
    </location>
</feature>
<dbReference type="GeneID" id="63915297"/>
<proteinExistence type="inferred from homology"/>
<reference evidence="15 16" key="1">
    <citation type="journal article" date="2014" name="BMC Genomics">
        <title>Genome sequencing of four Aureobasidium pullulans varieties: biotechnological potential, stress tolerance, and description of new species.</title>
        <authorList>
            <person name="Gostin Ar C."/>
            <person name="Ohm R.A."/>
            <person name="Kogej T."/>
            <person name="Sonjak S."/>
            <person name="Turk M."/>
            <person name="Zajc J."/>
            <person name="Zalar P."/>
            <person name="Grube M."/>
            <person name="Sun H."/>
            <person name="Han J."/>
            <person name="Sharma A."/>
            <person name="Chiniquy J."/>
            <person name="Ngan C.Y."/>
            <person name="Lipzen A."/>
            <person name="Barry K."/>
            <person name="Grigoriev I.V."/>
            <person name="Gunde-Cimerman N."/>
        </authorList>
    </citation>
    <scope>NUCLEOTIDE SEQUENCE [LARGE SCALE GENOMIC DNA]</scope>
    <source>
        <strain evidence="15 16">CBS 110374</strain>
    </source>
</reference>
<protein>
    <recommendedName>
        <fullName evidence="14">Btz domain-containing protein</fullName>
    </recommendedName>
</protein>
<accession>A0A074VSK4</accession>
<feature type="region of interest" description="Disordered" evidence="13">
    <location>
        <begin position="183"/>
        <end position="257"/>
    </location>
</feature>
<gene>
    <name evidence="15" type="ORF">M437DRAFT_49960</name>
</gene>
<evidence type="ECO:0000256" key="10">
    <source>
        <dbReference type="ARBA" id="ARBA00023161"/>
    </source>
</evidence>
<dbReference type="GO" id="GO:0000184">
    <property type="term" value="P:nuclear-transcribed mRNA catabolic process, nonsense-mediated decay"/>
    <property type="evidence" value="ECO:0007669"/>
    <property type="project" value="UniProtKB-KW"/>
</dbReference>
<keyword evidence="4" id="KW-0813">Transport</keyword>
<keyword evidence="5" id="KW-0963">Cytoplasm</keyword>
<feature type="region of interest" description="Disordered" evidence="13">
    <location>
        <begin position="1"/>
        <end position="171"/>
    </location>
</feature>
<keyword evidence="7" id="KW-0509">mRNA transport</keyword>
<evidence type="ECO:0000256" key="6">
    <source>
        <dbReference type="ARBA" id="ARBA00022664"/>
    </source>
</evidence>
<dbReference type="HOGENOM" id="CLU_018142_1_0_1"/>
<dbReference type="AlphaFoldDB" id="A0A074VSK4"/>
<feature type="compositionally biased region" description="Polar residues" evidence="13">
    <location>
        <begin position="234"/>
        <end position="249"/>
    </location>
</feature>
<evidence type="ECO:0000313" key="16">
    <source>
        <dbReference type="Proteomes" id="UP000030672"/>
    </source>
</evidence>
<sequence length="656" mass="70782">MAPRTSLKTLVSRRRRADGDEDEESVTGVDDSQSEASVASDLDSTIDTLGADADASESSETESTAPAPIDSAVAKSGGKTGRTRSKKSKGTRTDKTISNTNGDEHIKQGSVTGESVATDISASAAGAPIVSSESGSARRGETVADRRRREHDDYRKKRDTDPTFIPNRGNFFMHDARTSDQRGFGAYGRGRGRGRGIPQAPSNYVQPAERTADAPWTHDLHETINERGGPPTRQRPSQSLNNPPDSASRSVPVVQQKPLNFSKTTQIGSVQIRVWLPGMASAIPFAAVPVNSHTRLPDHRPPLRRDKPVRVSLPDHPVRYVFPAAERSFIFIPRALRPNQQGFGKARGSFGAYGAPSSRRPSLYGGSVYSQAMSMSRRSSLAREVPRDTAFSPTGSYTARAPTGPGRPIVRLPHAGSHRSSNPSPAGSAYSRSYPHSYPRPQTPAVEHWAEPDTVHQPRPQKTISMTGIESPAGLALHAPQQQEQQPFHNQLPQHIAEGSISTLSASSDMAPPPPGPSAYMYPGGTPLSNIPERAIHAQPFQPPAPNYYSSFASTGYYYPGQPTQYGAMPSYAPPTAQASYALPEASMASDPQQGTMAHESNGMVYYTQMPQYTSQDSYLQPQSYAVHGMGGMMTPSPEGAYYYANAGPMFYSQAQ</sequence>
<dbReference type="GO" id="GO:0003729">
    <property type="term" value="F:mRNA binding"/>
    <property type="evidence" value="ECO:0007669"/>
    <property type="project" value="InterPro"/>
</dbReference>
<dbReference type="GO" id="GO:0035145">
    <property type="term" value="C:exon-exon junction complex"/>
    <property type="evidence" value="ECO:0007669"/>
    <property type="project" value="InterPro"/>
</dbReference>
<keyword evidence="6" id="KW-0507">mRNA processing</keyword>
<evidence type="ECO:0000256" key="2">
    <source>
        <dbReference type="ARBA" id="ARBA00004496"/>
    </source>
</evidence>
<keyword evidence="8" id="KW-0810">Translation regulation</keyword>
<comment type="similarity">
    <text evidence="3">Belongs to the CASC3 family.</text>
</comment>
<evidence type="ECO:0000259" key="14">
    <source>
        <dbReference type="SMART" id="SM01044"/>
    </source>
</evidence>
<dbReference type="GO" id="GO:0006397">
    <property type="term" value="P:mRNA processing"/>
    <property type="evidence" value="ECO:0007669"/>
    <property type="project" value="UniProtKB-KW"/>
</dbReference>
<dbReference type="InterPro" id="IPR018545">
    <property type="entry name" value="Btz_dom"/>
</dbReference>
<dbReference type="GO" id="GO:0006417">
    <property type="term" value="P:regulation of translation"/>
    <property type="evidence" value="ECO:0007669"/>
    <property type="project" value="UniProtKB-KW"/>
</dbReference>
<dbReference type="Proteomes" id="UP000030672">
    <property type="component" value="Unassembled WGS sequence"/>
</dbReference>
<feature type="compositionally biased region" description="Polar residues" evidence="13">
    <location>
        <begin position="109"/>
        <end position="121"/>
    </location>
</feature>
<keyword evidence="12" id="KW-0539">Nucleus</keyword>
<evidence type="ECO:0000256" key="8">
    <source>
        <dbReference type="ARBA" id="ARBA00022845"/>
    </source>
</evidence>
<feature type="domain" description="Btz" evidence="14">
    <location>
        <begin position="127"/>
        <end position="245"/>
    </location>
</feature>
<keyword evidence="10" id="KW-0866">Nonsense-mediated mRNA decay</keyword>
<dbReference type="Pfam" id="PF09405">
    <property type="entry name" value="Btz"/>
    <property type="match status" value="1"/>
</dbReference>
<comment type="subcellular location">
    <subcellularLocation>
        <location evidence="2">Cytoplasm</location>
    </subcellularLocation>
    <subcellularLocation>
        <location evidence="1">Nucleus</location>
    </subcellularLocation>
</comment>
<feature type="region of interest" description="Disordered" evidence="13">
    <location>
        <begin position="379"/>
        <end position="444"/>
    </location>
</feature>
<evidence type="ECO:0000313" key="15">
    <source>
        <dbReference type="EMBL" id="KEQ62219.1"/>
    </source>
</evidence>
<evidence type="ECO:0000256" key="7">
    <source>
        <dbReference type="ARBA" id="ARBA00022816"/>
    </source>
</evidence>
<feature type="region of interest" description="Disordered" evidence="13">
    <location>
        <begin position="504"/>
        <end position="526"/>
    </location>
</feature>
<organism evidence="15 16">
    <name type="scientific">Aureobasidium melanogenum (strain CBS 110374)</name>
    <name type="common">Aureobasidium pullulans var. melanogenum</name>
    <dbReference type="NCBI Taxonomy" id="1043003"/>
    <lineage>
        <taxon>Eukaryota</taxon>
        <taxon>Fungi</taxon>
        <taxon>Dikarya</taxon>
        <taxon>Ascomycota</taxon>
        <taxon>Pezizomycotina</taxon>
        <taxon>Dothideomycetes</taxon>
        <taxon>Dothideomycetidae</taxon>
        <taxon>Dothideales</taxon>
        <taxon>Saccotheciaceae</taxon>
        <taxon>Aureobasidium</taxon>
    </lineage>
</organism>
<dbReference type="STRING" id="1043003.A0A074VSK4"/>
<evidence type="ECO:0000256" key="13">
    <source>
        <dbReference type="SAM" id="MobiDB-lite"/>
    </source>
</evidence>
<dbReference type="EMBL" id="KL584835">
    <property type="protein sequence ID" value="KEQ62219.1"/>
    <property type="molecule type" value="Genomic_DNA"/>
</dbReference>
<dbReference type="RefSeq" id="XP_040879242.1">
    <property type="nucleotide sequence ID" value="XM_041021924.1"/>
</dbReference>
<evidence type="ECO:0000256" key="12">
    <source>
        <dbReference type="ARBA" id="ARBA00023242"/>
    </source>
</evidence>
<evidence type="ECO:0000256" key="11">
    <source>
        <dbReference type="ARBA" id="ARBA00023187"/>
    </source>
</evidence>
<evidence type="ECO:0000256" key="9">
    <source>
        <dbReference type="ARBA" id="ARBA00022884"/>
    </source>
</evidence>
<evidence type="ECO:0000256" key="5">
    <source>
        <dbReference type="ARBA" id="ARBA00022490"/>
    </source>
</evidence>
<keyword evidence="16" id="KW-1185">Reference proteome</keyword>
<dbReference type="GO" id="GO:0005737">
    <property type="term" value="C:cytoplasm"/>
    <property type="evidence" value="ECO:0007669"/>
    <property type="project" value="UniProtKB-SubCell"/>
</dbReference>
<evidence type="ECO:0000256" key="1">
    <source>
        <dbReference type="ARBA" id="ARBA00004123"/>
    </source>
</evidence>
<feature type="compositionally biased region" description="Basic and acidic residues" evidence="13">
    <location>
        <begin position="136"/>
        <end position="161"/>
    </location>
</feature>
<feature type="compositionally biased region" description="Basic residues" evidence="13">
    <location>
        <begin position="81"/>
        <end position="90"/>
    </location>
</feature>
<dbReference type="GO" id="GO:0008380">
    <property type="term" value="P:RNA splicing"/>
    <property type="evidence" value="ECO:0007669"/>
    <property type="project" value="UniProtKB-KW"/>
</dbReference>